<evidence type="ECO:0000313" key="1">
    <source>
        <dbReference type="EMBL" id="OCB58816.1"/>
    </source>
</evidence>
<proteinExistence type="predicted"/>
<dbReference type="SUPFAM" id="SSF54427">
    <property type="entry name" value="NTF2-like"/>
    <property type="match status" value="1"/>
</dbReference>
<evidence type="ECO:0000313" key="2">
    <source>
        <dbReference type="Proteomes" id="UP000092683"/>
    </source>
</evidence>
<accession>A0A1B9DBG1</accession>
<evidence type="ECO:0008006" key="3">
    <source>
        <dbReference type="Google" id="ProtNLM"/>
    </source>
</evidence>
<gene>
    <name evidence="1" type="ORF">A5677_15810</name>
</gene>
<dbReference type="RefSeq" id="WP_065479664.1">
    <property type="nucleotide sequence ID" value="NZ_MBEE01000067.1"/>
</dbReference>
<comment type="caution">
    <text evidence="1">The sequence shown here is derived from an EMBL/GenBank/DDBJ whole genome shotgun (WGS) entry which is preliminary data.</text>
</comment>
<sequence>MTVPHKVEDVIGSHTGRARTVLQYCDTTKRLVDAAKKPGFSVDSWAPLAELVAVGEFERVGAFKEVMRWPDYVEFLTQWATSSQWECSFKHITEAGGRVFLELEERSEVGEFRSVVNSLSVYDFTDDGKIRHIDLYLQMTPPQPEMLKSFEGVELPQ</sequence>
<dbReference type="Proteomes" id="UP000092683">
    <property type="component" value="Unassembled WGS sequence"/>
</dbReference>
<dbReference type="InterPro" id="IPR032710">
    <property type="entry name" value="NTF2-like_dom_sf"/>
</dbReference>
<dbReference type="EMBL" id="MBEE01000067">
    <property type="protein sequence ID" value="OCB58816.1"/>
    <property type="molecule type" value="Genomic_DNA"/>
</dbReference>
<protein>
    <recommendedName>
        <fullName evidence="3">SnoaL-like domain-containing protein</fullName>
    </recommendedName>
</protein>
<name>A0A1B9DBG1_MYCMA</name>
<dbReference type="AlphaFoldDB" id="A0A1B9DBG1"/>
<dbReference type="OrthoDB" id="7504149at2"/>
<organism evidence="1 2">
    <name type="scientific">Mycobacterium malmoense</name>
    <dbReference type="NCBI Taxonomy" id="1780"/>
    <lineage>
        <taxon>Bacteria</taxon>
        <taxon>Bacillati</taxon>
        <taxon>Actinomycetota</taxon>
        <taxon>Actinomycetes</taxon>
        <taxon>Mycobacteriales</taxon>
        <taxon>Mycobacteriaceae</taxon>
        <taxon>Mycobacterium</taxon>
    </lineage>
</organism>
<reference evidence="1 2" key="1">
    <citation type="submission" date="2016-06" db="EMBL/GenBank/DDBJ databases">
        <authorList>
            <person name="Kjaerup R.B."/>
            <person name="Dalgaard T.S."/>
            <person name="Juul-Madsen H.R."/>
        </authorList>
    </citation>
    <scope>NUCLEOTIDE SEQUENCE [LARGE SCALE GENOMIC DNA]</scope>
    <source>
        <strain evidence="1 2">E3012</strain>
    </source>
</reference>